<protein>
    <submittedName>
        <fullName evidence="4">DUF1738 domain-containing protein</fullName>
    </submittedName>
</protein>
<evidence type="ECO:0000313" key="4">
    <source>
        <dbReference type="EMBL" id="MBM6662872.1"/>
    </source>
</evidence>
<evidence type="ECO:0000259" key="3">
    <source>
        <dbReference type="Pfam" id="PF18818"/>
    </source>
</evidence>
<dbReference type="Pfam" id="PF08401">
    <property type="entry name" value="ArdcN"/>
    <property type="match status" value="1"/>
</dbReference>
<evidence type="ECO:0000313" key="5">
    <source>
        <dbReference type="Proteomes" id="UP000764045"/>
    </source>
</evidence>
<dbReference type="InterPro" id="IPR007695">
    <property type="entry name" value="DNA_mismatch_repair_MutS-lik_N"/>
</dbReference>
<dbReference type="Pfam" id="PF01624">
    <property type="entry name" value="MutS_I"/>
    <property type="match status" value="1"/>
</dbReference>
<dbReference type="RefSeq" id="WP_205111714.1">
    <property type="nucleotide sequence ID" value="NZ_JACJJL010000032.1"/>
</dbReference>
<name>A0A938WPQ6_9BACT</name>
<dbReference type="EMBL" id="JACJJL010000032">
    <property type="protein sequence ID" value="MBM6662872.1"/>
    <property type="molecule type" value="Genomic_DNA"/>
</dbReference>
<dbReference type="GO" id="GO:0005524">
    <property type="term" value="F:ATP binding"/>
    <property type="evidence" value="ECO:0007669"/>
    <property type="project" value="InterPro"/>
</dbReference>
<dbReference type="Pfam" id="PF18818">
    <property type="entry name" value="MPTase-PolyVal"/>
    <property type="match status" value="1"/>
</dbReference>
<reference evidence="4 5" key="1">
    <citation type="journal article" date="2021" name="Sci. Rep.">
        <title>The distribution of antibiotic resistance genes in chicken gut microbiota commensals.</title>
        <authorList>
            <person name="Juricova H."/>
            <person name="Matiasovicova J."/>
            <person name="Kubasova T."/>
            <person name="Cejkova D."/>
            <person name="Rychlik I."/>
        </authorList>
    </citation>
    <scope>NUCLEOTIDE SEQUENCE [LARGE SCALE GENOMIC DNA]</scope>
    <source>
        <strain evidence="4 5">An819</strain>
    </source>
</reference>
<evidence type="ECO:0000259" key="2">
    <source>
        <dbReference type="Pfam" id="PF08401"/>
    </source>
</evidence>
<dbReference type="AlphaFoldDB" id="A0A938WPQ6"/>
<feature type="domain" description="Polyvalent protein metallopeptidase" evidence="3">
    <location>
        <begin position="206"/>
        <end position="307"/>
    </location>
</feature>
<accession>A0A938WPQ6</accession>
<dbReference type="Gene3D" id="3.40.1170.10">
    <property type="entry name" value="DNA repair protein MutS, domain I"/>
    <property type="match status" value="1"/>
</dbReference>
<evidence type="ECO:0000259" key="1">
    <source>
        <dbReference type="Pfam" id="PF01624"/>
    </source>
</evidence>
<sequence>MSKNKSPQEKAAVEREKELLSGALNGAASSGGYWLNASGRTAPMFYPKGPEVSPFNALILAMHTDRGGYKTARYFSFNEAKKYGQAVLQGEKGVPFHWYKWEKYVNRNDPNDTMSREDYLRMDKEERKQYKGVRNREIRILFNVDQTTLPDSNPETYRALLESHGGINDRGNLKAEERQLRNAVNHFVAHVKENLVPIRKDGTGIPRYDTAKDAVYMPDQKHFASYPDYVQELVRQVASATGHQQRLAREGMVMQGGKAPSEDAVEYERLVAELAAGVKMTEFGLPAKMSAENLPLVEYWTKELHENPILLEAIETDVNNAVEVMRKAERGEKIEYAALRDHKRTTELREKQKPQVDSRESAILLDIIRKGGMGVDSRNFASPTEKQGFMEKFSLGFYDKKVEEALSRVRDEDPEVVEIAFTEAANYGTQMVESCKEYIPAEWNTKGSYAVSDSLKGIPDRSTKEMVIVRDKQTGLVDVVLPGGALEGGHVVLPDGDKRPYSLTPDEVMSAQERSERGAKAVTNNLPGFSKPRIESALRAQGAAFVRFFNKDGLLGFRPDDSYFEGKEVTTAKLEGKELRTLSHIDVSEAVKNATTVQFDRIQMLRDDDGRWALYLKPQGEASFSVYPDKEDVNRFFTTIKQGQQEASAEVRRSLANKYYALAQNMPELKTDLFAGHTENADLSRIKRVNIFRTKDERILCAPVIDGVEKVQPRLVTPQQWQRMWAAEDMAEYKTNLAGMLFADVLQQANAQIQSQESKQGEQTNMASEATAKGHSFTPSMQEQFGQLKSKHPDALLLFRTGDNYVAYKEDAQTASRILELDVEQGDKADTVSFPFVDLDTHLPKLIRAGQRVAICDQLEESKQTVSHENEARVGRGR</sequence>
<dbReference type="InterPro" id="IPR016151">
    <property type="entry name" value="DNA_mismatch_repair_MutS_N"/>
</dbReference>
<dbReference type="GO" id="GO:0030983">
    <property type="term" value="F:mismatched DNA binding"/>
    <property type="evidence" value="ECO:0007669"/>
    <property type="project" value="InterPro"/>
</dbReference>
<organism evidence="4 5">
    <name type="scientific">Marseilla massiliensis</name>
    <dbReference type="NCBI Taxonomy" id="1841864"/>
    <lineage>
        <taxon>Bacteria</taxon>
        <taxon>Pseudomonadati</taxon>
        <taxon>Bacteroidota</taxon>
        <taxon>Bacteroidia</taxon>
        <taxon>Bacteroidales</taxon>
        <taxon>Prevotellaceae</taxon>
        <taxon>Marseilla</taxon>
    </lineage>
</organism>
<dbReference type="InterPro" id="IPR013610">
    <property type="entry name" value="ArdC_N"/>
</dbReference>
<dbReference type="InterPro" id="IPR041459">
    <property type="entry name" value="MPTase-PolyVal"/>
</dbReference>
<feature type="domain" description="N-terminal" evidence="2">
    <location>
        <begin position="34"/>
        <end position="129"/>
    </location>
</feature>
<proteinExistence type="predicted"/>
<dbReference type="SUPFAM" id="SSF55271">
    <property type="entry name" value="DNA repair protein MutS, domain I"/>
    <property type="match status" value="1"/>
</dbReference>
<dbReference type="GO" id="GO:0006298">
    <property type="term" value="P:mismatch repair"/>
    <property type="evidence" value="ECO:0007669"/>
    <property type="project" value="InterPro"/>
</dbReference>
<gene>
    <name evidence="4" type="ORF">H6B30_14160</name>
</gene>
<keyword evidence="5" id="KW-1185">Reference proteome</keyword>
<dbReference type="GO" id="GO:0003697">
    <property type="term" value="F:single-stranded DNA binding"/>
    <property type="evidence" value="ECO:0007669"/>
    <property type="project" value="InterPro"/>
</dbReference>
<feature type="domain" description="DNA mismatch repair protein MutS-like N-terminal" evidence="1">
    <location>
        <begin position="781"/>
        <end position="865"/>
    </location>
</feature>
<comment type="caution">
    <text evidence="4">The sequence shown here is derived from an EMBL/GenBank/DDBJ whole genome shotgun (WGS) entry which is preliminary data.</text>
</comment>
<dbReference type="Proteomes" id="UP000764045">
    <property type="component" value="Unassembled WGS sequence"/>
</dbReference>